<evidence type="ECO:0000313" key="1">
    <source>
        <dbReference type="EMBL" id="KAH6947675.1"/>
    </source>
</evidence>
<name>A0ACB7TKT7_HYAAI</name>
<protein>
    <submittedName>
        <fullName evidence="1">Uncharacterized protein</fullName>
    </submittedName>
</protein>
<dbReference type="Proteomes" id="UP000821845">
    <property type="component" value="Chromosome 1"/>
</dbReference>
<gene>
    <name evidence="1" type="ORF">HPB50_020714</name>
</gene>
<keyword evidence="2" id="KW-1185">Reference proteome</keyword>
<sequence>MPEVQEHRPHTPTLSCLSPPTFRLRRDTLRVFIPHVGNRDYTCEEWIVAEHMLDKADSEETARVTGSNVTTMKLGPCRADGPGIISKKMDEILPPNGGALTTTGAGATKSRIGIDKFHRHRAGGRVAGFADSDFACEHTMGEADERDVAVEKNVTTPAKELASTWSEKSSSSGGNSAKENPSKREAPVVTTANTLPTPGPGKSQRTKHYRPRPLRAWKKRWKSPPALP</sequence>
<comment type="caution">
    <text evidence="1">The sequence shown here is derived from an EMBL/GenBank/DDBJ whole genome shotgun (WGS) entry which is preliminary data.</text>
</comment>
<evidence type="ECO:0000313" key="2">
    <source>
        <dbReference type="Proteomes" id="UP000821845"/>
    </source>
</evidence>
<organism evidence="1 2">
    <name type="scientific">Hyalomma asiaticum</name>
    <name type="common">Tick</name>
    <dbReference type="NCBI Taxonomy" id="266040"/>
    <lineage>
        <taxon>Eukaryota</taxon>
        <taxon>Metazoa</taxon>
        <taxon>Ecdysozoa</taxon>
        <taxon>Arthropoda</taxon>
        <taxon>Chelicerata</taxon>
        <taxon>Arachnida</taxon>
        <taxon>Acari</taxon>
        <taxon>Parasitiformes</taxon>
        <taxon>Ixodida</taxon>
        <taxon>Ixodoidea</taxon>
        <taxon>Ixodidae</taxon>
        <taxon>Hyalomminae</taxon>
        <taxon>Hyalomma</taxon>
    </lineage>
</organism>
<reference evidence="1" key="1">
    <citation type="submission" date="2020-05" db="EMBL/GenBank/DDBJ databases">
        <title>Large-scale comparative analyses of tick genomes elucidate their genetic diversity and vector capacities.</title>
        <authorList>
            <person name="Jia N."/>
            <person name="Wang J."/>
            <person name="Shi W."/>
            <person name="Du L."/>
            <person name="Sun Y."/>
            <person name="Zhan W."/>
            <person name="Jiang J."/>
            <person name="Wang Q."/>
            <person name="Zhang B."/>
            <person name="Ji P."/>
            <person name="Sakyi L.B."/>
            <person name="Cui X."/>
            <person name="Yuan T."/>
            <person name="Jiang B."/>
            <person name="Yang W."/>
            <person name="Lam T.T.-Y."/>
            <person name="Chang Q."/>
            <person name="Ding S."/>
            <person name="Wang X."/>
            <person name="Zhu J."/>
            <person name="Ruan X."/>
            <person name="Zhao L."/>
            <person name="Wei J."/>
            <person name="Que T."/>
            <person name="Du C."/>
            <person name="Cheng J."/>
            <person name="Dai P."/>
            <person name="Han X."/>
            <person name="Huang E."/>
            <person name="Gao Y."/>
            <person name="Liu J."/>
            <person name="Shao H."/>
            <person name="Ye R."/>
            <person name="Li L."/>
            <person name="Wei W."/>
            <person name="Wang X."/>
            <person name="Wang C."/>
            <person name="Yang T."/>
            <person name="Huo Q."/>
            <person name="Li W."/>
            <person name="Guo W."/>
            <person name="Chen H."/>
            <person name="Zhou L."/>
            <person name="Ni X."/>
            <person name="Tian J."/>
            <person name="Zhou Y."/>
            <person name="Sheng Y."/>
            <person name="Liu T."/>
            <person name="Pan Y."/>
            <person name="Xia L."/>
            <person name="Li J."/>
            <person name="Zhao F."/>
            <person name="Cao W."/>
        </authorList>
    </citation>
    <scope>NUCLEOTIDE SEQUENCE</scope>
    <source>
        <strain evidence="1">Hyas-2018</strain>
    </source>
</reference>
<dbReference type="EMBL" id="CM023481">
    <property type="protein sequence ID" value="KAH6947675.1"/>
    <property type="molecule type" value="Genomic_DNA"/>
</dbReference>
<proteinExistence type="predicted"/>
<accession>A0ACB7TKT7</accession>